<dbReference type="Pfam" id="PF00528">
    <property type="entry name" value="BPD_transp_1"/>
    <property type="match status" value="1"/>
</dbReference>
<dbReference type="PANTHER" id="PTHR30614">
    <property type="entry name" value="MEMBRANE COMPONENT OF AMINO ACID ABC TRANSPORTER"/>
    <property type="match status" value="1"/>
</dbReference>
<keyword evidence="10" id="KW-1185">Reference proteome</keyword>
<evidence type="ECO:0000256" key="5">
    <source>
        <dbReference type="ARBA" id="ARBA00022989"/>
    </source>
</evidence>
<keyword evidence="3 7" id="KW-0812">Transmembrane</keyword>
<comment type="subcellular location">
    <subcellularLocation>
        <location evidence="7">Cell membrane</location>
        <topology evidence="7">Multi-pass membrane protein</topology>
    </subcellularLocation>
    <subcellularLocation>
        <location evidence="1">Membrane</location>
        <topology evidence="1">Multi-pass membrane protein</topology>
    </subcellularLocation>
</comment>
<protein>
    <submittedName>
        <fullName evidence="9">ABC transporter permease</fullName>
    </submittedName>
</protein>
<dbReference type="GO" id="GO:0006865">
    <property type="term" value="P:amino acid transport"/>
    <property type="evidence" value="ECO:0007669"/>
    <property type="project" value="UniProtKB-KW"/>
</dbReference>
<feature type="transmembrane region" description="Helical" evidence="7">
    <location>
        <begin position="145"/>
        <end position="162"/>
    </location>
</feature>
<accession>A0A261F9U3</accession>
<dbReference type="Gene3D" id="1.10.3720.10">
    <property type="entry name" value="MetI-like"/>
    <property type="match status" value="1"/>
</dbReference>
<evidence type="ECO:0000256" key="3">
    <source>
        <dbReference type="ARBA" id="ARBA00022692"/>
    </source>
</evidence>
<dbReference type="CDD" id="cd06261">
    <property type="entry name" value="TM_PBP2"/>
    <property type="match status" value="1"/>
</dbReference>
<reference evidence="9 10" key="1">
    <citation type="journal article" date="2017" name="BMC Genomics">
        <title>Comparative genomic and phylogenomic analyses of the Bifidobacteriaceae family.</title>
        <authorList>
            <person name="Lugli G.A."/>
            <person name="Milani C."/>
            <person name="Turroni F."/>
            <person name="Duranti S."/>
            <person name="Mancabelli L."/>
            <person name="Mangifesta M."/>
            <person name="Ferrario C."/>
            <person name="Modesto M."/>
            <person name="Mattarelli P."/>
            <person name="Jiri K."/>
            <person name="van Sinderen D."/>
            <person name="Ventura M."/>
        </authorList>
    </citation>
    <scope>NUCLEOTIDE SEQUENCE [LARGE SCALE GENOMIC DNA]</scope>
    <source>
        <strain evidence="9 10">LMG 21773</strain>
    </source>
</reference>
<evidence type="ECO:0000256" key="6">
    <source>
        <dbReference type="ARBA" id="ARBA00023136"/>
    </source>
</evidence>
<keyword evidence="6 7" id="KW-0472">Membrane</keyword>
<comment type="caution">
    <text evidence="9">The sequence shown here is derived from an EMBL/GenBank/DDBJ whole genome shotgun (WGS) entry which is preliminary data.</text>
</comment>
<dbReference type="GO" id="GO:0005886">
    <property type="term" value="C:plasma membrane"/>
    <property type="evidence" value="ECO:0007669"/>
    <property type="project" value="UniProtKB-SubCell"/>
</dbReference>
<dbReference type="Proteomes" id="UP000228976">
    <property type="component" value="Unassembled WGS sequence"/>
</dbReference>
<sequence length="240" mass="25840">MPGMFHGFLASLSSYFSTFADLLTRYNVLGAFWMNIQLTLWAALGSLVLGIVLTLMRISPVSSLVRVGDGIVMFFKNMPLAIVMVFLLLGCFIQLQVQLPASFNTNFYWLAITGLSLYTAPFVSESLMSGINTVPMGQAEAARSLGFGFFQSAFLIILPQAIRGAIAPLGNTLIALLKNSTVAAAAGVAAETSSLMNTMIQYNASAITQIFLLFAVGYVILIIPIGLATTYLSNKLAVRR</sequence>
<dbReference type="GO" id="GO:0055085">
    <property type="term" value="P:transmembrane transport"/>
    <property type="evidence" value="ECO:0007669"/>
    <property type="project" value="InterPro"/>
</dbReference>
<feature type="domain" description="ABC transmembrane type-1" evidence="8">
    <location>
        <begin position="32"/>
        <end position="231"/>
    </location>
</feature>
<evidence type="ECO:0000256" key="2">
    <source>
        <dbReference type="ARBA" id="ARBA00010072"/>
    </source>
</evidence>
<feature type="transmembrane region" description="Helical" evidence="7">
    <location>
        <begin position="77"/>
        <end position="95"/>
    </location>
</feature>
<feature type="transmembrane region" description="Helical" evidence="7">
    <location>
        <begin position="206"/>
        <end position="232"/>
    </location>
</feature>
<dbReference type="PANTHER" id="PTHR30614:SF37">
    <property type="entry name" value="AMINO-ACID ABC TRANSPORTER PERMEASE PROTEIN YHDX-RELATED"/>
    <property type="match status" value="1"/>
</dbReference>
<gene>
    <name evidence="9" type="ORF">AEAE_0342</name>
</gene>
<keyword evidence="4" id="KW-0029">Amino-acid transport</keyword>
<feature type="transmembrane region" description="Helical" evidence="7">
    <location>
        <begin position="36"/>
        <end position="56"/>
    </location>
</feature>
<evidence type="ECO:0000256" key="7">
    <source>
        <dbReference type="RuleBase" id="RU363032"/>
    </source>
</evidence>
<evidence type="ECO:0000313" key="10">
    <source>
        <dbReference type="Proteomes" id="UP000228976"/>
    </source>
</evidence>
<evidence type="ECO:0000313" key="9">
    <source>
        <dbReference type="EMBL" id="OZG55854.1"/>
    </source>
</evidence>
<dbReference type="PROSITE" id="PS50928">
    <property type="entry name" value="ABC_TM1"/>
    <property type="match status" value="1"/>
</dbReference>
<dbReference type="InterPro" id="IPR043429">
    <property type="entry name" value="ArtM/GltK/GlnP/TcyL/YhdX-like"/>
</dbReference>
<dbReference type="InterPro" id="IPR000515">
    <property type="entry name" value="MetI-like"/>
</dbReference>
<keyword evidence="5 7" id="KW-1133">Transmembrane helix</keyword>
<evidence type="ECO:0000256" key="1">
    <source>
        <dbReference type="ARBA" id="ARBA00004141"/>
    </source>
</evidence>
<dbReference type="InterPro" id="IPR035906">
    <property type="entry name" value="MetI-like_sf"/>
</dbReference>
<name>A0A261F9U3_9BIFI</name>
<organism evidence="9 10">
    <name type="scientific">Aeriscardovia aeriphila</name>
    <dbReference type="NCBI Taxonomy" id="218139"/>
    <lineage>
        <taxon>Bacteria</taxon>
        <taxon>Bacillati</taxon>
        <taxon>Actinomycetota</taxon>
        <taxon>Actinomycetes</taxon>
        <taxon>Bifidobacteriales</taxon>
        <taxon>Bifidobacteriaceae</taxon>
        <taxon>Aeriscardovia</taxon>
    </lineage>
</organism>
<dbReference type="EMBL" id="MWWU01000002">
    <property type="protein sequence ID" value="OZG55854.1"/>
    <property type="molecule type" value="Genomic_DNA"/>
</dbReference>
<feature type="transmembrane region" description="Helical" evidence="7">
    <location>
        <begin position="107"/>
        <end position="124"/>
    </location>
</feature>
<dbReference type="AlphaFoldDB" id="A0A261F9U3"/>
<evidence type="ECO:0000256" key="4">
    <source>
        <dbReference type="ARBA" id="ARBA00022970"/>
    </source>
</evidence>
<comment type="similarity">
    <text evidence="2">Belongs to the binding-protein-dependent transport system permease family. HisMQ subfamily.</text>
</comment>
<evidence type="ECO:0000259" key="8">
    <source>
        <dbReference type="PROSITE" id="PS50928"/>
    </source>
</evidence>
<proteinExistence type="inferred from homology"/>
<keyword evidence="7" id="KW-0813">Transport</keyword>
<dbReference type="SUPFAM" id="SSF161098">
    <property type="entry name" value="MetI-like"/>
    <property type="match status" value="1"/>
</dbReference>